<reference evidence="1" key="1">
    <citation type="submission" date="2022-05" db="EMBL/GenBank/DDBJ databases">
        <title>Chromosome-level genome of Chaenocephalus aceratus.</title>
        <authorList>
            <person name="Park H."/>
        </authorList>
    </citation>
    <scope>NUCLEOTIDE SEQUENCE</scope>
    <source>
        <strain evidence="1">KU_202001</strain>
    </source>
</reference>
<protein>
    <submittedName>
        <fullName evidence="1">Uncharacterized protein</fullName>
    </submittedName>
</protein>
<sequence>MIRQANYSGHKHPTGLDSAVSVRVLVSVSVEVSAGAEMSGPQQTSTNRFFAGYSNKRDGEASLDSSSPDFVPSVFMYTKQSQNPNAKMDRDMLSLPPLCHSRYILLSHLAMIQGVAQK</sequence>
<comment type="caution">
    <text evidence="1">The sequence shown here is derived from an EMBL/GenBank/DDBJ whole genome shotgun (WGS) entry which is preliminary data.</text>
</comment>
<proteinExistence type="predicted"/>
<evidence type="ECO:0000313" key="1">
    <source>
        <dbReference type="EMBL" id="KAI4804637.1"/>
    </source>
</evidence>
<keyword evidence="2" id="KW-1185">Reference proteome</keyword>
<gene>
    <name evidence="1" type="ORF">KUCAC02_026258</name>
</gene>
<dbReference type="EMBL" id="CM043799">
    <property type="protein sequence ID" value="KAI4804637.1"/>
    <property type="molecule type" value="Genomic_DNA"/>
</dbReference>
<evidence type="ECO:0000313" key="2">
    <source>
        <dbReference type="Proteomes" id="UP001057452"/>
    </source>
</evidence>
<feature type="non-terminal residue" evidence="1">
    <location>
        <position position="118"/>
    </location>
</feature>
<dbReference type="Proteomes" id="UP001057452">
    <property type="component" value="Chromosome 15"/>
</dbReference>
<organism evidence="1 2">
    <name type="scientific">Chaenocephalus aceratus</name>
    <name type="common">Blackfin icefish</name>
    <name type="synonym">Chaenichthys aceratus</name>
    <dbReference type="NCBI Taxonomy" id="36190"/>
    <lineage>
        <taxon>Eukaryota</taxon>
        <taxon>Metazoa</taxon>
        <taxon>Chordata</taxon>
        <taxon>Craniata</taxon>
        <taxon>Vertebrata</taxon>
        <taxon>Euteleostomi</taxon>
        <taxon>Actinopterygii</taxon>
        <taxon>Neopterygii</taxon>
        <taxon>Teleostei</taxon>
        <taxon>Neoteleostei</taxon>
        <taxon>Acanthomorphata</taxon>
        <taxon>Eupercaria</taxon>
        <taxon>Perciformes</taxon>
        <taxon>Notothenioidei</taxon>
        <taxon>Channichthyidae</taxon>
        <taxon>Chaenocephalus</taxon>
    </lineage>
</organism>
<name>A0ACB9VWH4_CHAAC</name>
<accession>A0ACB9VWH4</accession>